<evidence type="ECO:0000256" key="2">
    <source>
        <dbReference type="ARBA" id="ARBA00022475"/>
    </source>
</evidence>
<dbReference type="GO" id="GO:0016887">
    <property type="term" value="F:ATP hydrolysis activity"/>
    <property type="evidence" value="ECO:0007669"/>
    <property type="project" value="InterPro"/>
</dbReference>
<dbReference type="InterPro" id="IPR003439">
    <property type="entry name" value="ABC_transporter-like_ATP-bd"/>
</dbReference>
<proteinExistence type="predicted"/>
<keyword evidence="8" id="KW-1185">Reference proteome</keyword>
<dbReference type="Proteomes" id="UP000245488">
    <property type="component" value="Chromosome"/>
</dbReference>
<dbReference type="Gene3D" id="3.40.50.300">
    <property type="entry name" value="P-loop containing nucleotide triphosphate hydrolases"/>
    <property type="match status" value="1"/>
</dbReference>
<dbReference type="GO" id="GO:0006865">
    <property type="term" value="P:amino acid transport"/>
    <property type="evidence" value="ECO:0007669"/>
    <property type="project" value="UniProtKB-KW"/>
</dbReference>
<comment type="caution">
    <text evidence="7">The sequence shown here is derived from an EMBL/GenBank/DDBJ whole genome shotgun (WGS) entry which is preliminary data.</text>
</comment>
<keyword evidence="4" id="KW-0029">Amino-acid transport</keyword>
<dbReference type="Pfam" id="PF00005">
    <property type="entry name" value="ABC_tran"/>
    <property type="match status" value="1"/>
</dbReference>
<organism evidence="7 8">
    <name type="scientific">Butyrivibrio fibrisolvens</name>
    <dbReference type="NCBI Taxonomy" id="831"/>
    <lineage>
        <taxon>Bacteria</taxon>
        <taxon>Bacillati</taxon>
        <taxon>Bacillota</taxon>
        <taxon>Clostridia</taxon>
        <taxon>Lachnospirales</taxon>
        <taxon>Lachnospiraceae</taxon>
        <taxon>Butyrivibrio</taxon>
    </lineage>
</organism>
<sequence>MYVDGTQILALSENELRKKRKKIGMIFQNFNLFESKTVYQNIAYPLVIDGYKKSDIKKKVLETAEMVGLTDKLSEYPGALSGGQKQRVGIARALVGDPDLLLSDESTSALDPQTTIQILDLLKEINRKKNITILMITHELDAIKYTCKKMAVLENGEITEEGLVEDIFRSPTSKTGALFAKVFNQMQHAELGDGAGI</sequence>
<keyword evidence="5" id="KW-0472">Membrane</keyword>
<evidence type="ECO:0000256" key="4">
    <source>
        <dbReference type="ARBA" id="ARBA00022970"/>
    </source>
</evidence>
<dbReference type="InterPro" id="IPR050086">
    <property type="entry name" value="MetN_ABC_transporter-like"/>
</dbReference>
<protein>
    <submittedName>
        <fullName evidence="7">ABC transporter</fullName>
    </submittedName>
</protein>
<dbReference type="PROSITE" id="PS50893">
    <property type="entry name" value="ABC_TRANSPORTER_2"/>
    <property type="match status" value="1"/>
</dbReference>
<reference evidence="7 8" key="1">
    <citation type="submission" date="2017-09" db="EMBL/GenBank/DDBJ databases">
        <title>High-quality draft genome sequence of Butyrivibrio fibrisolvens INBov1, isolated from cow rumen.</title>
        <authorList>
            <person name="Rodriguez Hernaez J."/>
            <person name="Rivarola M."/>
            <person name="Paniego N."/>
            <person name="Cravero S."/>
            <person name="Ceron Cucchi M."/>
            <person name="Martinez M.C."/>
        </authorList>
    </citation>
    <scope>NUCLEOTIDE SEQUENCE [LARGE SCALE GENOMIC DNA]</scope>
    <source>
        <strain evidence="7 8">INBov1</strain>
    </source>
</reference>
<evidence type="ECO:0000256" key="1">
    <source>
        <dbReference type="ARBA" id="ARBA00022448"/>
    </source>
</evidence>
<gene>
    <name evidence="7" type="ORF">CPT75_08920</name>
</gene>
<evidence type="ECO:0000313" key="8">
    <source>
        <dbReference type="Proteomes" id="UP000245488"/>
    </source>
</evidence>
<dbReference type="GO" id="GO:0005524">
    <property type="term" value="F:ATP binding"/>
    <property type="evidence" value="ECO:0007669"/>
    <property type="project" value="InterPro"/>
</dbReference>
<name>A0A317G6U4_BUTFI</name>
<keyword evidence="1" id="KW-0813">Transport</keyword>
<evidence type="ECO:0000313" key="7">
    <source>
        <dbReference type="EMBL" id="PWT29367.1"/>
    </source>
</evidence>
<dbReference type="InterPro" id="IPR027417">
    <property type="entry name" value="P-loop_NTPase"/>
</dbReference>
<keyword evidence="2" id="KW-1003">Cell membrane</keyword>
<dbReference type="PANTHER" id="PTHR43166">
    <property type="entry name" value="AMINO ACID IMPORT ATP-BINDING PROTEIN"/>
    <property type="match status" value="1"/>
</dbReference>
<evidence type="ECO:0000259" key="6">
    <source>
        <dbReference type="PROSITE" id="PS50893"/>
    </source>
</evidence>
<dbReference type="PANTHER" id="PTHR43166:SF30">
    <property type="entry name" value="METHIONINE IMPORT ATP-BINDING PROTEIN METN"/>
    <property type="match status" value="1"/>
</dbReference>
<keyword evidence="3" id="KW-1278">Translocase</keyword>
<dbReference type="EMBL" id="NXNG01000001">
    <property type="protein sequence ID" value="PWT29367.1"/>
    <property type="molecule type" value="Genomic_DNA"/>
</dbReference>
<dbReference type="InterPro" id="IPR017871">
    <property type="entry name" value="ABC_transporter-like_CS"/>
</dbReference>
<dbReference type="AlphaFoldDB" id="A0A317G6U4"/>
<dbReference type="SUPFAM" id="SSF52540">
    <property type="entry name" value="P-loop containing nucleoside triphosphate hydrolases"/>
    <property type="match status" value="1"/>
</dbReference>
<feature type="domain" description="ABC transporter" evidence="6">
    <location>
        <begin position="3"/>
        <end position="180"/>
    </location>
</feature>
<evidence type="ECO:0000256" key="5">
    <source>
        <dbReference type="ARBA" id="ARBA00023136"/>
    </source>
</evidence>
<accession>A0A317G6U4</accession>
<dbReference type="PROSITE" id="PS00211">
    <property type="entry name" value="ABC_TRANSPORTER_1"/>
    <property type="match status" value="1"/>
</dbReference>
<evidence type="ECO:0000256" key="3">
    <source>
        <dbReference type="ARBA" id="ARBA00022967"/>
    </source>
</evidence>